<dbReference type="UniPathway" id="UPA00060">
    <property type="reaction ID" value="UER00138"/>
</dbReference>
<dbReference type="NCBIfam" id="TIGR00097">
    <property type="entry name" value="HMP-P_kinase"/>
    <property type="match status" value="1"/>
</dbReference>
<dbReference type="GO" id="GO:0005829">
    <property type="term" value="C:cytosol"/>
    <property type="evidence" value="ECO:0007669"/>
    <property type="project" value="TreeGrafter"/>
</dbReference>
<proteinExistence type="predicted"/>
<dbReference type="PANTHER" id="PTHR20858:SF17">
    <property type="entry name" value="HYDROXYMETHYLPYRIMIDINE_PHOSPHOMETHYLPYRIMIDINE KINASE THI20-RELATED"/>
    <property type="match status" value="1"/>
</dbReference>
<evidence type="ECO:0000256" key="1">
    <source>
        <dbReference type="ARBA" id="ARBA00000151"/>
    </source>
</evidence>
<evidence type="ECO:0000256" key="2">
    <source>
        <dbReference type="ARBA" id="ARBA00000565"/>
    </source>
</evidence>
<comment type="pathway">
    <text evidence="4">Cofactor biosynthesis; thiamine diphosphate biosynthesis; 4-amino-2-methyl-5-diphosphomethylpyrimidine from 5-amino-1-(5-phospho-D-ribosyl)imidazole: step 3/3.</text>
</comment>
<keyword evidence="6" id="KW-0547">Nucleotide-binding</keyword>
<dbReference type="EMBL" id="CP042305">
    <property type="protein sequence ID" value="QDZ16523.1"/>
    <property type="molecule type" value="Genomic_DNA"/>
</dbReference>
<dbReference type="InterPro" id="IPR004399">
    <property type="entry name" value="HMP/HMP-P_kinase_dom"/>
</dbReference>
<dbReference type="GO" id="GO:0005524">
    <property type="term" value="F:ATP binding"/>
    <property type="evidence" value="ECO:0007669"/>
    <property type="project" value="UniProtKB-KW"/>
</dbReference>
<dbReference type="SUPFAM" id="SSF48613">
    <property type="entry name" value="Heme oxygenase-like"/>
    <property type="match status" value="1"/>
</dbReference>
<dbReference type="GO" id="GO:0009228">
    <property type="term" value="P:thiamine biosynthetic process"/>
    <property type="evidence" value="ECO:0007669"/>
    <property type="project" value="UniProtKB-KW"/>
</dbReference>
<dbReference type="KEGG" id="huw:FPZ11_18800"/>
<dbReference type="Proteomes" id="UP000320216">
    <property type="component" value="Chromosome"/>
</dbReference>
<evidence type="ECO:0000256" key="5">
    <source>
        <dbReference type="ARBA" id="ARBA00022679"/>
    </source>
</evidence>
<keyword evidence="9" id="KW-0784">Thiamine biosynthesis</keyword>
<keyword evidence="7 12" id="KW-0418">Kinase</keyword>
<sequence>MSVPRVLSIAGSDPSGGAGIQADLKAIAANGGYGMAVITALTAQNTTGVTGVHLPPAEFVRQQLDVVADDIQIDAVKIGMLAATATIEKVAHWLDDRRPANVVLDPVMVSTTGSRLLDAGAEHALRDLLHRADLITPNLPELAVLCGEPLATIWTDALKQGERLAAAHGVLVLVKGGHLSGDRSPDALVAPDGSVIEFDAERVETTATHGTGCSLSSAVATRYAATGDWATAVAESKAWLTRALRGGEALRVGRGQGPIDHFAGLRRDIPVDHTQAWWNAIAPVREGIDELPFVRGLADGSLDERVFRHYLEQDALYLREYARVLAKASALAPTRAEQVFWASAAQDCITGEAQLHDAWLGGEPDVEPSAVNRAYLAHLAAAGPDYGTIVAAALPCFWLYLDVGERLAEHSHNEHPYRDWLATYSDPGFAQATADAISWARIAAANANDEQLLRMATAFRVSAEHELAFFAQTP</sequence>
<evidence type="ECO:0000256" key="4">
    <source>
        <dbReference type="ARBA" id="ARBA00004769"/>
    </source>
</evidence>
<evidence type="ECO:0000256" key="8">
    <source>
        <dbReference type="ARBA" id="ARBA00022840"/>
    </source>
</evidence>
<evidence type="ECO:0000313" key="13">
    <source>
        <dbReference type="Proteomes" id="UP000320216"/>
    </source>
</evidence>
<dbReference type="AlphaFoldDB" id="A0A5B8M7W1"/>
<dbReference type="RefSeq" id="WP_146322527.1">
    <property type="nucleotide sequence ID" value="NZ_CP042305.1"/>
</dbReference>
<dbReference type="Gene3D" id="1.20.910.10">
    <property type="entry name" value="Heme oxygenase-like"/>
    <property type="match status" value="1"/>
</dbReference>
<comment type="catalytic activity">
    <reaction evidence="1">
        <text>4-amino-5-hydroxymethyl-2-methylpyrimidine + ATP = 4-amino-2-methyl-5-(phosphooxymethyl)pyrimidine + ADP + H(+)</text>
        <dbReference type="Rhea" id="RHEA:23096"/>
        <dbReference type="ChEBI" id="CHEBI:15378"/>
        <dbReference type="ChEBI" id="CHEBI:16892"/>
        <dbReference type="ChEBI" id="CHEBI:30616"/>
        <dbReference type="ChEBI" id="CHEBI:58354"/>
        <dbReference type="ChEBI" id="CHEBI:456216"/>
        <dbReference type="EC" id="2.7.1.49"/>
    </reaction>
</comment>
<name>A0A5B8M7W1_9MICO</name>
<dbReference type="InterPro" id="IPR029056">
    <property type="entry name" value="Ribokinase-like"/>
</dbReference>
<keyword evidence="13" id="KW-1185">Reference proteome</keyword>
<dbReference type="GO" id="GO:0008902">
    <property type="term" value="F:hydroxymethylpyrimidine kinase activity"/>
    <property type="evidence" value="ECO:0007669"/>
    <property type="project" value="UniProtKB-EC"/>
</dbReference>
<evidence type="ECO:0000259" key="10">
    <source>
        <dbReference type="Pfam" id="PF03070"/>
    </source>
</evidence>
<dbReference type="Pfam" id="PF08543">
    <property type="entry name" value="Phos_pyr_kin"/>
    <property type="match status" value="1"/>
</dbReference>
<evidence type="ECO:0000259" key="11">
    <source>
        <dbReference type="Pfam" id="PF08543"/>
    </source>
</evidence>
<evidence type="ECO:0000256" key="9">
    <source>
        <dbReference type="ARBA" id="ARBA00022977"/>
    </source>
</evidence>
<evidence type="ECO:0000256" key="6">
    <source>
        <dbReference type="ARBA" id="ARBA00022741"/>
    </source>
</evidence>
<dbReference type="InterPro" id="IPR016084">
    <property type="entry name" value="Haem_Oase-like_multi-hlx"/>
</dbReference>
<gene>
    <name evidence="12" type="primary">thiD</name>
    <name evidence="12" type="ORF">FPZ11_18800</name>
</gene>
<comment type="function">
    <text evidence="3">Catalyzes the phosphorylation of hydroxymethylpyrimidine phosphate (HMP-P) to HMP-PP, and of HMP to HMP-P.</text>
</comment>
<organism evidence="12 13">
    <name type="scientific">Humibacter ginsenosidimutans</name>
    <dbReference type="NCBI Taxonomy" id="2599293"/>
    <lineage>
        <taxon>Bacteria</taxon>
        <taxon>Bacillati</taxon>
        <taxon>Actinomycetota</taxon>
        <taxon>Actinomycetes</taxon>
        <taxon>Micrococcales</taxon>
        <taxon>Microbacteriaceae</taxon>
        <taxon>Humibacter</taxon>
    </lineage>
</organism>
<dbReference type="GO" id="GO:0009229">
    <property type="term" value="P:thiamine diphosphate biosynthetic process"/>
    <property type="evidence" value="ECO:0007669"/>
    <property type="project" value="UniProtKB-UniPathway"/>
</dbReference>
<dbReference type="Pfam" id="PF03070">
    <property type="entry name" value="TENA_THI-4"/>
    <property type="match status" value="1"/>
</dbReference>
<evidence type="ECO:0000313" key="12">
    <source>
        <dbReference type="EMBL" id="QDZ16523.1"/>
    </source>
</evidence>
<dbReference type="EC" id="2.7.1.49" evidence="12"/>
<feature type="domain" description="Pyridoxamine kinase/Phosphomethylpyrimidine kinase" evidence="11">
    <location>
        <begin position="13"/>
        <end position="260"/>
    </location>
</feature>
<dbReference type="Gene3D" id="3.40.1190.20">
    <property type="match status" value="1"/>
</dbReference>
<dbReference type="InterPro" id="IPR013749">
    <property type="entry name" value="PM/HMP-P_kinase-1"/>
</dbReference>
<dbReference type="GO" id="GO:0008972">
    <property type="term" value="F:phosphomethylpyrimidine kinase activity"/>
    <property type="evidence" value="ECO:0007669"/>
    <property type="project" value="UniProtKB-EC"/>
</dbReference>
<dbReference type="SUPFAM" id="SSF53613">
    <property type="entry name" value="Ribokinase-like"/>
    <property type="match status" value="1"/>
</dbReference>
<keyword evidence="8" id="KW-0067">ATP-binding</keyword>
<dbReference type="EC" id="2.7.4.7" evidence="12"/>
<evidence type="ECO:0000256" key="7">
    <source>
        <dbReference type="ARBA" id="ARBA00022777"/>
    </source>
</evidence>
<dbReference type="InterPro" id="IPR004305">
    <property type="entry name" value="Thiaminase-2/PQQC"/>
</dbReference>
<dbReference type="CDD" id="cd19365">
    <property type="entry name" value="TenA_C-like"/>
    <property type="match status" value="1"/>
</dbReference>
<dbReference type="PANTHER" id="PTHR20858">
    <property type="entry name" value="PHOSPHOMETHYLPYRIMIDINE KINASE"/>
    <property type="match status" value="1"/>
</dbReference>
<dbReference type="FunFam" id="3.40.1190.20:FF:000003">
    <property type="entry name" value="Phosphomethylpyrimidine kinase ThiD"/>
    <property type="match status" value="1"/>
</dbReference>
<dbReference type="OrthoDB" id="34166at2"/>
<protein>
    <submittedName>
        <fullName evidence="12">Bifunctional hydroxymethylpyrimidine kinase/phosphomethylpyrimidine kinase</fullName>
        <ecNumber evidence="12">2.7.1.49</ecNumber>
        <ecNumber evidence="12">2.7.4.7</ecNumber>
    </submittedName>
</protein>
<reference evidence="12 13" key="1">
    <citation type="submission" date="2019-07" db="EMBL/GenBank/DDBJ databases">
        <title>Full genome sequence of Humibacter sp. WJ7-1.</title>
        <authorList>
            <person name="Im W.-T."/>
        </authorList>
    </citation>
    <scope>NUCLEOTIDE SEQUENCE [LARGE SCALE GENOMIC DNA]</scope>
    <source>
        <strain evidence="12 13">WJ7-1</strain>
    </source>
</reference>
<accession>A0A5B8M7W1</accession>
<evidence type="ECO:0000256" key="3">
    <source>
        <dbReference type="ARBA" id="ARBA00003848"/>
    </source>
</evidence>
<feature type="domain" description="Thiaminase-2/PQQC" evidence="10">
    <location>
        <begin position="292"/>
        <end position="471"/>
    </location>
</feature>
<dbReference type="CDD" id="cd01169">
    <property type="entry name" value="HMPP_kinase"/>
    <property type="match status" value="1"/>
</dbReference>
<keyword evidence="5 12" id="KW-0808">Transferase</keyword>
<comment type="catalytic activity">
    <reaction evidence="2">
        <text>4-amino-2-methyl-5-(phosphooxymethyl)pyrimidine + ATP = 4-amino-2-methyl-5-(diphosphooxymethyl)pyrimidine + ADP</text>
        <dbReference type="Rhea" id="RHEA:19893"/>
        <dbReference type="ChEBI" id="CHEBI:30616"/>
        <dbReference type="ChEBI" id="CHEBI:57841"/>
        <dbReference type="ChEBI" id="CHEBI:58354"/>
        <dbReference type="ChEBI" id="CHEBI:456216"/>
        <dbReference type="EC" id="2.7.4.7"/>
    </reaction>
</comment>